<gene>
    <name evidence="7" type="ORF">PGLA1383_LOCUS51913</name>
</gene>
<dbReference type="Gene3D" id="3.40.50.300">
    <property type="entry name" value="P-loop containing nucleotide triphosphate hydrolases"/>
    <property type="match status" value="1"/>
</dbReference>
<feature type="coiled-coil region" evidence="4">
    <location>
        <begin position="16"/>
        <end position="43"/>
    </location>
</feature>
<keyword evidence="2" id="KW-0342">GTP-binding</keyword>
<dbReference type="GO" id="GO:0003924">
    <property type="term" value="F:GTPase activity"/>
    <property type="evidence" value="ECO:0007669"/>
    <property type="project" value="InterPro"/>
</dbReference>
<dbReference type="InterPro" id="IPR030386">
    <property type="entry name" value="G_GB1_RHD3_dom"/>
</dbReference>
<dbReference type="PROSITE" id="PS51715">
    <property type="entry name" value="G_GB1_RHD3"/>
    <property type="match status" value="1"/>
</dbReference>
<organism evidence="7 8">
    <name type="scientific">Polarella glacialis</name>
    <name type="common">Dinoflagellate</name>
    <dbReference type="NCBI Taxonomy" id="89957"/>
    <lineage>
        <taxon>Eukaryota</taxon>
        <taxon>Sar</taxon>
        <taxon>Alveolata</taxon>
        <taxon>Dinophyceae</taxon>
        <taxon>Suessiales</taxon>
        <taxon>Suessiaceae</taxon>
        <taxon>Polarella</taxon>
    </lineage>
</organism>
<dbReference type="OrthoDB" id="7788754at2759"/>
<keyword evidence="5" id="KW-0812">Transmembrane</keyword>
<accession>A0A813HFT3</accession>
<comment type="caution">
    <text evidence="7">The sequence shown here is derived from an EMBL/GenBank/DDBJ whole genome shotgun (WGS) entry which is preliminary data.</text>
</comment>
<comment type="similarity">
    <text evidence="3">Belongs to the TRAFAC class dynamin-like GTPase superfamily. GB1/RHD3 GTPase family.</text>
</comment>
<dbReference type="SUPFAM" id="SSF52540">
    <property type="entry name" value="P-loop containing nucleoside triphosphate hydrolases"/>
    <property type="match status" value="1"/>
</dbReference>
<evidence type="ECO:0000259" key="6">
    <source>
        <dbReference type="PROSITE" id="PS51715"/>
    </source>
</evidence>
<keyword evidence="1" id="KW-0547">Nucleotide-binding</keyword>
<dbReference type="GO" id="GO:0005525">
    <property type="term" value="F:GTP binding"/>
    <property type="evidence" value="ECO:0007669"/>
    <property type="project" value="UniProtKB-KW"/>
</dbReference>
<dbReference type="EMBL" id="CAJNNV010031493">
    <property type="protein sequence ID" value="CAE8636465.1"/>
    <property type="molecule type" value="Genomic_DNA"/>
</dbReference>
<dbReference type="OMA" id="GQVMFKR"/>
<reference evidence="7" key="1">
    <citation type="submission" date="2021-02" db="EMBL/GenBank/DDBJ databases">
        <authorList>
            <person name="Dougan E. K."/>
            <person name="Rhodes N."/>
            <person name="Thang M."/>
            <person name="Chan C."/>
        </authorList>
    </citation>
    <scope>NUCLEOTIDE SEQUENCE</scope>
</reference>
<feature type="transmembrane region" description="Helical" evidence="5">
    <location>
        <begin position="463"/>
        <end position="483"/>
    </location>
</feature>
<feature type="domain" description="GB1/RHD3-type G" evidence="6">
    <location>
        <begin position="42"/>
        <end position="331"/>
    </location>
</feature>
<dbReference type="InterPro" id="IPR015894">
    <property type="entry name" value="Guanylate-bd_N"/>
</dbReference>
<keyword evidence="4" id="KW-0175">Coiled coil</keyword>
<keyword evidence="8" id="KW-1185">Reference proteome</keyword>
<keyword evidence="5" id="KW-1133">Transmembrane helix</keyword>
<proteinExistence type="inferred from homology"/>
<dbReference type="Proteomes" id="UP000654075">
    <property type="component" value="Unassembled WGS sequence"/>
</dbReference>
<evidence type="ECO:0000256" key="2">
    <source>
        <dbReference type="ARBA" id="ARBA00023134"/>
    </source>
</evidence>
<keyword evidence="5" id="KW-0472">Membrane</keyword>
<feature type="transmembrane region" description="Helical" evidence="5">
    <location>
        <begin position="503"/>
        <end position="521"/>
    </location>
</feature>
<dbReference type="PANTHER" id="PTHR10751">
    <property type="entry name" value="GUANYLATE BINDING PROTEIN"/>
    <property type="match status" value="1"/>
</dbReference>
<evidence type="ECO:0000256" key="3">
    <source>
        <dbReference type="PROSITE-ProRule" id="PRU01052"/>
    </source>
</evidence>
<name>A0A813HFT3_POLGL</name>
<dbReference type="Pfam" id="PF02263">
    <property type="entry name" value="GBP"/>
    <property type="match status" value="1"/>
</dbReference>
<evidence type="ECO:0000313" key="7">
    <source>
        <dbReference type="EMBL" id="CAE8636465.1"/>
    </source>
</evidence>
<sequence length="565" mass="63851">MASARKPGCPLQLVTLNMEERKVEVNEDALGRLEKRLKELGAQRVAIVSVMGAFRTGKSFILDLMLRFLRYEADHPEEAEAAQNAEVPARGGDAEFPLPAWMASAGVTLEGATDDSDGFRFKGGMDACTEGVWIWSEPFIRKLNGVPVAVLLMDTQGAWDSNMTKEQSATIFGLTAVLSSKLIYNINMQIQEDKVENLAYFMRFAQAAIRKASSELERSGQKLNKDDIDRPFQALDFLVRDWRHFREDWNVDQCKDQMEQHLARHVNPQNTIENSTAEALHGMFQRLKCFCLPHPGLAIERETWTGKVSDINHDFIRFTDLYVREVFTDALKPKNILGSELSTVTFPLVLRDFVSAFHDAAPAAMSFTQAMTNCTVLLAKETAMKNYTKKMDEAAQRAPRGLDPSAFEQLNRSVTKEIEESYSGITIFGSDEVRSECWSAIMDNLDSLHKRYFEENSRRLEKALVAFAHVALLGLVLFILDRISDWTCDWWSQTCTDLSKLMFLAYGGIFAYVGIQAYLLLHDRGRMAAAMAGGELWKEMVRLMGVYGELAQELNFHEIVNVVKQ</sequence>
<evidence type="ECO:0000313" key="8">
    <source>
        <dbReference type="Proteomes" id="UP000654075"/>
    </source>
</evidence>
<feature type="non-terminal residue" evidence="7">
    <location>
        <position position="565"/>
    </location>
</feature>
<dbReference type="InterPro" id="IPR027417">
    <property type="entry name" value="P-loop_NTPase"/>
</dbReference>
<evidence type="ECO:0000256" key="5">
    <source>
        <dbReference type="SAM" id="Phobius"/>
    </source>
</evidence>
<evidence type="ECO:0000256" key="1">
    <source>
        <dbReference type="ARBA" id="ARBA00022741"/>
    </source>
</evidence>
<dbReference type="AlphaFoldDB" id="A0A813HFT3"/>
<evidence type="ECO:0000256" key="4">
    <source>
        <dbReference type="SAM" id="Coils"/>
    </source>
</evidence>
<protein>
    <recommendedName>
        <fullName evidence="6">GB1/RHD3-type G domain-containing protein</fullName>
    </recommendedName>
</protein>